<proteinExistence type="predicted"/>
<accession>E1YK05</accession>
<organism evidence="1">
    <name type="scientific">uncultured Desulfobacterium sp</name>
    <dbReference type="NCBI Taxonomy" id="201089"/>
    <lineage>
        <taxon>Bacteria</taxon>
        <taxon>Pseudomonadati</taxon>
        <taxon>Thermodesulfobacteriota</taxon>
        <taxon>Desulfobacteria</taxon>
        <taxon>Desulfobacterales</taxon>
        <taxon>Desulfobacteriaceae</taxon>
        <taxon>Desulfobacterium</taxon>
        <taxon>environmental samples</taxon>
    </lineage>
</organism>
<gene>
    <name evidence="1" type="ORF">N47_E51210</name>
</gene>
<dbReference type="AlphaFoldDB" id="E1YK05"/>
<dbReference type="EMBL" id="FR695877">
    <property type="protein sequence ID" value="CBX31609.1"/>
    <property type="molecule type" value="Genomic_DNA"/>
</dbReference>
<reference evidence="1" key="1">
    <citation type="journal article" date="2011" name="Environ. Microbiol.">
        <title>Genomic insights into the metabolic potential of the polycyclic aromatic hydrocarbon degrading sulfate-reducing Deltaproteobacterium N47.</title>
        <authorList>
            <person name="Bergmann F."/>
            <person name="Selesi D."/>
            <person name="Weinmaier T."/>
            <person name="Tischler P."/>
            <person name="Rattei T."/>
            <person name="Meckenstock R.U."/>
        </authorList>
    </citation>
    <scope>NUCLEOTIDE SEQUENCE</scope>
</reference>
<name>E1YK05_9BACT</name>
<protein>
    <submittedName>
        <fullName evidence="1">Uncharacterized protein</fullName>
    </submittedName>
</protein>
<sequence length="118" mass="13930">MQRIRKNPQTKLFKRCGLYFYKGENMNAFLDELKTEWEKIPEYKNVESEYWVPGQAQIETCPNGCELEIYEDTPAKWSRISGRDAYRQTRICRKHGFAIIYVITGITAKATKWNPQNS</sequence>
<evidence type="ECO:0000313" key="1">
    <source>
        <dbReference type="EMBL" id="CBX31609.1"/>
    </source>
</evidence>